<evidence type="ECO:0000256" key="1">
    <source>
        <dbReference type="SAM" id="Phobius"/>
    </source>
</evidence>
<feature type="transmembrane region" description="Helical" evidence="1">
    <location>
        <begin position="5"/>
        <end position="21"/>
    </location>
</feature>
<reference evidence="2 3" key="1">
    <citation type="submission" date="2016-01" db="EMBL/GenBank/DDBJ databases">
        <title>Genome sequencing of Roseivirga echinicomitans KMM 6058.</title>
        <authorList>
            <person name="Selvaratnam C."/>
            <person name="Thevarajoo S."/>
            <person name="Goh K.M."/>
            <person name="Ee R."/>
            <person name="Chan K.-G."/>
            <person name="Chong C.S."/>
        </authorList>
    </citation>
    <scope>NUCLEOTIDE SEQUENCE [LARGE SCALE GENOMIC DNA]</scope>
    <source>
        <strain evidence="2 3">KMM 6058</strain>
    </source>
</reference>
<keyword evidence="1" id="KW-1133">Transmembrane helix</keyword>
<keyword evidence="1" id="KW-0812">Transmembrane</keyword>
<keyword evidence="1" id="KW-0472">Membrane</keyword>
<sequence length="82" mass="9896">MKNLFIYYIAIFAPMVLMIGLSKTDLVGPQLCVELFFFYFLVYRTVIDGIRLSTKNVIPKKDIWKMIIRGYHFKYFRELYLK</sequence>
<feature type="transmembrane region" description="Helical" evidence="1">
    <location>
        <begin position="27"/>
        <end position="46"/>
    </location>
</feature>
<dbReference type="OrthoDB" id="840179at2"/>
<dbReference type="Proteomes" id="UP000075615">
    <property type="component" value="Unassembled WGS sequence"/>
</dbReference>
<comment type="caution">
    <text evidence="2">The sequence shown here is derived from an EMBL/GenBank/DDBJ whole genome shotgun (WGS) entry which is preliminary data.</text>
</comment>
<name>A0A150X2Q6_9BACT</name>
<dbReference type="RefSeq" id="WP_068417891.1">
    <property type="nucleotide sequence ID" value="NZ_LRDB01000050.1"/>
</dbReference>
<gene>
    <name evidence="2" type="ORF">AWN68_09870</name>
</gene>
<protein>
    <submittedName>
        <fullName evidence="2">Uncharacterized protein</fullName>
    </submittedName>
</protein>
<accession>A0A150X2Q6</accession>
<evidence type="ECO:0000313" key="3">
    <source>
        <dbReference type="Proteomes" id="UP000075615"/>
    </source>
</evidence>
<organism evidence="2 3">
    <name type="scientific">Roseivirga echinicomitans</name>
    <dbReference type="NCBI Taxonomy" id="296218"/>
    <lineage>
        <taxon>Bacteria</taxon>
        <taxon>Pseudomonadati</taxon>
        <taxon>Bacteroidota</taxon>
        <taxon>Cytophagia</taxon>
        <taxon>Cytophagales</taxon>
        <taxon>Roseivirgaceae</taxon>
        <taxon>Roseivirga</taxon>
    </lineage>
</organism>
<dbReference type="STRING" id="296218.AWN68_09870"/>
<dbReference type="AlphaFoldDB" id="A0A150X2Q6"/>
<dbReference type="EMBL" id="LRDB01000050">
    <property type="protein sequence ID" value="KYG72993.1"/>
    <property type="molecule type" value="Genomic_DNA"/>
</dbReference>
<keyword evidence="3" id="KW-1185">Reference proteome</keyword>
<evidence type="ECO:0000313" key="2">
    <source>
        <dbReference type="EMBL" id="KYG72993.1"/>
    </source>
</evidence>
<proteinExistence type="predicted"/>